<feature type="domain" description="N-end rule aminoacyl transferase C-terminal" evidence="4">
    <location>
        <begin position="103"/>
        <end position="225"/>
    </location>
</feature>
<dbReference type="InterPro" id="IPR016181">
    <property type="entry name" value="Acyl_CoA_acyltransferase"/>
</dbReference>
<feature type="domain" description="N-end aminoacyl transferase N-terminal" evidence="3">
    <location>
        <begin position="14"/>
        <end position="82"/>
    </location>
</feature>
<dbReference type="Pfam" id="PF04377">
    <property type="entry name" value="ATE_C"/>
    <property type="match status" value="1"/>
</dbReference>
<evidence type="ECO:0000256" key="2">
    <source>
        <dbReference type="ARBA" id="ARBA00023315"/>
    </source>
</evidence>
<dbReference type="EC" id="2.3.2.8" evidence="5"/>
<reference evidence="6" key="1">
    <citation type="journal article" date="2019" name="Int. J. Syst. Evol. Microbiol.">
        <title>Halobacteriovorax valvorus sp. nov., a novel prokaryotic predator isolated from coastal seawater of China.</title>
        <authorList>
            <person name="Chen M.-X."/>
        </authorList>
    </citation>
    <scope>NUCLEOTIDE SEQUENCE [LARGE SCALE GENOMIC DNA]</scope>
    <source>
        <strain evidence="6">BL9</strain>
    </source>
</reference>
<dbReference type="InterPro" id="IPR007472">
    <property type="entry name" value="N-end_Aminoacyl_Trfase_C"/>
</dbReference>
<proteinExistence type="predicted"/>
<keyword evidence="2 5" id="KW-0012">Acyltransferase</keyword>
<evidence type="ECO:0000259" key="4">
    <source>
        <dbReference type="Pfam" id="PF04377"/>
    </source>
</evidence>
<dbReference type="RefSeq" id="WP_133296974.1">
    <property type="nucleotide sequence ID" value="NZ_QDKL01000003.1"/>
</dbReference>
<dbReference type="Proteomes" id="UP000443582">
    <property type="component" value="Unassembled WGS sequence"/>
</dbReference>
<keyword evidence="6" id="KW-1185">Reference proteome</keyword>
<evidence type="ECO:0000259" key="3">
    <source>
        <dbReference type="Pfam" id="PF04376"/>
    </source>
</evidence>
<dbReference type="Pfam" id="PF04376">
    <property type="entry name" value="ATE_N"/>
    <property type="match status" value="1"/>
</dbReference>
<gene>
    <name evidence="5" type="ORF">DAY19_13215</name>
</gene>
<dbReference type="PANTHER" id="PTHR21367">
    <property type="entry name" value="ARGININE-TRNA-PROTEIN TRANSFERASE 1"/>
    <property type="match status" value="1"/>
</dbReference>
<dbReference type="InterPro" id="IPR007471">
    <property type="entry name" value="N-end_Aminoacyl_Trfase_N"/>
</dbReference>
<dbReference type="SUPFAM" id="SSF55729">
    <property type="entry name" value="Acyl-CoA N-acyltransferases (Nat)"/>
    <property type="match status" value="1"/>
</dbReference>
<name>A0ABY0IDA3_9BACT</name>
<dbReference type="InterPro" id="IPR030700">
    <property type="entry name" value="N-end_Aminoacyl_Trfase"/>
</dbReference>
<evidence type="ECO:0000313" key="5">
    <source>
        <dbReference type="EMBL" id="RZF20939.1"/>
    </source>
</evidence>
<accession>A0ABY0IDA3</accession>
<comment type="caution">
    <text evidence="5">The sequence shown here is derived from an EMBL/GenBank/DDBJ whole genome shotgun (WGS) entry which is preliminary data.</text>
</comment>
<sequence length="241" mass="28678">MKMLVSPRLSELDSCPYLEGHMEQHEFFFAGELALDELDYLLQHGWRKFGQFVFRPTCPNCAKCIPLRVDLSSFKATKNQRKFLKKHQHLQIKFTPLIFRKRHYEIYRKHGIERFQNSIDASIIDNEQLFKETFYRFTGTQLLSEIFEDGKLIAFGILEQSESALSSVYFSYDPDYEKMSLGHLGALSEILYAKSIGLEYYYLGYWVEENKYMRYKSRYTPHQLYDWKEQTWKLADNSSKG</sequence>
<organism evidence="5 6">
    <name type="scientific">Halobacteriovorax vibrionivorans</name>
    <dbReference type="NCBI Taxonomy" id="2152716"/>
    <lineage>
        <taxon>Bacteria</taxon>
        <taxon>Pseudomonadati</taxon>
        <taxon>Bdellovibrionota</taxon>
        <taxon>Bacteriovoracia</taxon>
        <taxon>Bacteriovoracales</taxon>
        <taxon>Halobacteriovoraceae</taxon>
        <taxon>Halobacteriovorax</taxon>
    </lineage>
</organism>
<protein>
    <submittedName>
        <fullName evidence="5">Arginyltransferase</fullName>
        <ecNumber evidence="5">2.3.2.8</ecNumber>
    </submittedName>
</protein>
<keyword evidence="1 5" id="KW-0808">Transferase</keyword>
<evidence type="ECO:0000256" key="1">
    <source>
        <dbReference type="ARBA" id="ARBA00022679"/>
    </source>
</evidence>
<evidence type="ECO:0000313" key="6">
    <source>
        <dbReference type="Proteomes" id="UP000443582"/>
    </source>
</evidence>
<dbReference type="PANTHER" id="PTHR21367:SF1">
    <property type="entry name" value="ARGINYL-TRNA--PROTEIN TRANSFERASE 1"/>
    <property type="match status" value="1"/>
</dbReference>
<dbReference type="EMBL" id="QDKL01000003">
    <property type="protein sequence ID" value="RZF20939.1"/>
    <property type="molecule type" value="Genomic_DNA"/>
</dbReference>
<dbReference type="NCBIfam" id="NF002346">
    <property type="entry name" value="PRK01305.2-3"/>
    <property type="match status" value="1"/>
</dbReference>
<dbReference type="GO" id="GO:0004057">
    <property type="term" value="F:arginyl-tRNA--protein transferase activity"/>
    <property type="evidence" value="ECO:0007669"/>
    <property type="project" value="UniProtKB-EC"/>
</dbReference>